<dbReference type="PANTHER" id="PTHR32410">
    <property type="entry name" value="CYSTEINE/HISTIDINE-RICH C1 DOMAIN FAMILY PROTEIN"/>
    <property type="match status" value="1"/>
</dbReference>
<accession>A0ABC8TM07</accession>
<feature type="region of interest" description="Disordered" evidence="2">
    <location>
        <begin position="211"/>
        <end position="244"/>
    </location>
</feature>
<name>A0ABC8TM07_9AQUA</name>
<keyword evidence="5" id="KW-1185">Reference proteome</keyword>
<comment type="caution">
    <text evidence="4">The sequence shown here is derived from an EMBL/GenBank/DDBJ whole genome shotgun (WGS) entry which is preliminary data.</text>
</comment>
<dbReference type="InterPro" id="IPR053192">
    <property type="entry name" value="Vacuole_Formation_Reg"/>
</dbReference>
<dbReference type="InterPro" id="IPR004146">
    <property type="entry name" value="DC1"/>
</dbReference>
<evidence type="ECO:0000259" key="3">
    <source>
        <dbReference type="Pfam" id="PF03107"/>
    </source>
</evidence>
<organism evidence="4 5">
    <name type="scientific">Ilex paraguariensis</name>
    <name type="common">yerba mate</name>
    <dbReference type="NCBI Taxonomy" id="185542"/>
    <lineage>
        <taxon>Eukaryota</taxon>
        <taxon>Viridiplantae</taxon>
        <taxon>Streptophyta</taxon>
        <taxon>Embryophyta</taxon>
        <taxon>Tracheophyta</taxon>
        <taxon>Spermatophyta</taxon>
        <taxon>Magnoliopsida</taxon>
        <taxon>eudicotyledons</taxon>
        <taxon>Gunneridae</taxon>
        <taxon>Pentapetalae</taxon>
        <taxon>asterids</taxon>
        <taxon>campanulids</taxon>
        <taxon>Aquifoliales</taxon>
        <taxon>Aquifoliaceae</taxon>
        <taxon>Ilex</taxon>
    </lineage>
</organism>
<reference evidence="4 5" key="1">
    <citation type="submission" date="2024-02" db="EMBL/GenBank/DDBJ databases">
        <authorList>
            <person name="Vignale AGUSTIN F."/>
            <person name="Sosa J E."/>
            <person name="Modenutti C."/>
        </authorList>
    </citation>
    <scope>NUCLEOTIDE SEQUENCE [LARGE SCALE GENOMIC DNA]</scope>
</reference>
<evidence type="ECO:0000256" key="1">
    <source>
        <dbReference type="ARBA" id="ARBA00022737"/>
    </source>
</evidence>
<feature type="domain" description="DC1" evidence="3">
    <location>
        <begin position="65"/>
        <end position="115"/>
    </location>
</feature>
<keyword evidence="1" id="KW-0677">Repeat</keyword>
<dbReference type="EMBL" id="CAUOFW020005403">
    <property type="protein sequence ID" value="CAK9169961.1"/>
    <property type="molecule type" value="Genomic_DNA"/>
</dbReference>
<feature type="compositionally biased region" description="Basic and acidic residues" evidence="2">
    <location>
        <begin position="211"/>
        <end position="221"/>
    </location>
</feature>
<dbReference type="InterPro" id="IPR046349">
    <property type="entry name" value="C1-like_sf"/>
</dbReference>
<dbReference type="Pfam" id="PF03107">
    <property type="entry name" value="C1_2"/>
    <property type="match status" value="1"/>
</dbReference>
<dbReference type="AlphaFoldDB" id="A0ABC8TM07"/>
<proteinExistence type="predicted"/>
<protein>
    <recommendedName>
        <fullName evidence="3">DC1 domain-containing protein</fullName>
    </recommendedName>
</protein>
<dbReference type="Proteomes" id="UP001642360">
    <property type="component" value="Unassembled WGS sequence"/>
</dbReference>
<gene>
    <name evidence="4" type="ORF">ILEXP_LOCUS39449</name>
</gene>
<evidence type="ECO:0000313" key="4">
    <source>
        <dbReference type="EMBL" id="CAK9169961.1"/>
    </source>
</evidence>
<sequence>MQTAMSNTHLTHFTLSSSLHTQLMPVAPSSATPVAPPEAPSPTVVRHVDLHVHCAFLPPKVNHRLHPHKLSLSYGVPADQKLSPQACKICNQMLDSKNWSYYCLKCEFRVHTFCATKEVKPGLYQMDEATESVAAEAVAVAAGSSTQQSGCGTNGVEVETELTVDEEVLVELYKLQLQRQMIEQAAQMMAAMALRLLIEMTPVCPFVKAARPDDASSKKPSENQNKQQVAHDGNVKQESNESASISPKCPFGYDSQTFKLGPLSCMICQALLFDCSKCVPCSHVYCK</sequence>
<dbReference type="SUPFAM" id="SSF57889">
    <property type="entry name" value="Cysteine-rich domain"/>
    <property type="match status" value="1"/>
</dbReference>
<evidence type="ECO:0000256" key="2">
    <source>
        <dbReference type="SAM" id="MobiDB-lite"/>
    </source>
</evidence>
<evidence type="ECO:0000313" key="5">
    <source>
        <dbReference type="Proteomes" id="UP001642360"/>
    </source>
</evidence>